<feature type="region of interest" description="Disordered" evidence="1">
    <location>
        <begin position="215"/>
        <end position="280"/>
    </location>
</feature>
<dbReference type="EMBL" id="DF843198">
    <property type="protein sequence ID" value="GAT47183.1"/>
    <property type="molecule type" value="Genomic_DNA"/>
</dbReference>
<sequence length="380" mass="40759">MAGWSATFECGIQPTHYRRQPTHYYPANALSTPYTTNGAVAPRNFEDAGSMNAAAIDDPILIAVTHRRPHPPNPFRSEAAPSSRVAIPSHNRRPCSGFEAHPPPIHRSATNTPSAPLLRWEWRIGDALASNVATATGDTTTPTRAKTVLGRPTSAPMLPLLQNQVSSRRHSFDILHVAYDDKDQAYVGDAFEPALGQTGQRALRKPAYPEILADTQASPSCSGSKPLSTTPSYPTHPKLAPPETGHRAVLRPAPAHPLDSQSGDRTGTAHAGPTPLSRLRSAEHETLAFTSANSRGCVASTLATDYRRVLSANPLLVPSALRLLLGLVPMRTRQPGIAENRITASRHHTRPVQLIPCAGNGDGDALARQSRSFCKGSKEG</sequence>
<dbReference type="Proteomes" id="UP000815677">
    <property type="component" value="Unassembled WGS sequence"/>
</dbReference>
<reference evidence="2" key="1">
    <citation type="submission" date="2014-09" db="EMBL/GenBank/DDBJ databases">
        <title>Genome sequence of the luminous mushroom Mycena chlorophos for searching fungal bioluminescence genes.</title>
        <authorList>
            <person name="Tanaka Y."/>
            <person name="Kasuga D."/>
            <person name="Oba Y."/>
            <person name="Hase S."/>
            <person name="Sato K."/>
            <person name="Oba Y."/>
            <person name="Sakakibara Y."/>
        </authorList>
    </citation>
    <scope>NUCLEOTIDE SEQUENCE</scope>
</reference>
<gene>
    <name evidence="2" type="ORF">MCHLO_04657</name>
</gene>
<organism evidence="2 3">
    <name type="scientific">Mycena chlorophos</name>
    <name type="common">Agaric fungus</name>
    <name type="synonym">Agaricus chlorophos</name>
    <dbReference type="NCBI Taxonomy" id="658473"/>
    <lineage>
        <taxon>Eukaryota</taxon>
        <taxon>Fungi</taxon>
        <taxon>Dikarya</taxon>
        <taxon>Basidiomycota</taxon>
        <taxon>Agaricomycotina</taxon>
        <taxon>Agaricomycetes</taxon>
        <taxon>Agaricomycetidae</taxon>
        <taxon>Agaricales</taxon>
        <taxon>Marasmiineae</taxon>
        <taxon>Mycenaceae</taxon>
        <taxon>Mycena</taxon>
    </lineage>
</organism>
<proteinExistence type="predicted"/>
<evidence type="ECO:0000313" key="3">
    <source>
        <dbReference type="Proteomes" id="UP000815677"/>
    </source>
</evidence>
<keyword evidence="3" id="KW-1185">Reference proteome</keyword>
<evidence type="ECO:0000256" key="1">
    <source>
        <dbReference type="SAM" id="MobiDB-lite"/>
    </source>
</evidence>
<accession>A0ABQ0L7N9</accession>
<protein>
    <submittedName>
        <fullName evidence="2">Uncharacterized protein</fullName>
    </submittedName>
</protein>
<feature type="compositionally biased region" description="Polar residues" evidence="1">
    <location>
        <begin position="215"/>
        <end position="233"/>
    </location>
</feature>
<name>A0ABQ0L7N9_MYCCL</name>
<evidence type="ECO:0000313" key="2">
    <source>
        <dbReference type="EMBL" id="GAT47183.1"/>
    </source>
</evidence>